<accession>A0ABU4RP27</accession>
<proteinExistence type="predicted"/>
<dbReference type="RefSeq" id="WP_319844057.1">
    <property type="nucleotide sequence ID" value="NZ_JAXAFJ010000003.1"/>
</dbReference>
<reference evidence="1 2" key="1">
    <citation type="submission" date="2023-11" db="EMBL/GenBank/DDBJ databases">
        <authorList>
            <person name="Bao R."/>
        </authorList>
    </citation>
    <scope>NUCLEOTIDE SEQUENCE [LARGE SCALE GENOMIC DNA]</scope>
    <source>
        <strain evidence="1 2">PJ23</strain>
    </source>
</reference>
<sequence length="68" mass="7596">MAKFAGLRIIEDDDEGFIFMFETDDGKTLRFSASPEDVDTIVDAIDELYEDEDDAAVGDETEPDDTNN</sequence>
<evidence type="ECO:0008006" key="3">
    <source>
        <dbReference type="Google" id="ProtNLM"/>
    </source>
</evidence>
<evidence type="ECO:0000313" key="2">
    <source>
        <dbReference type="Proteomes" id="UP001274321"/>
    </source>
</evidence>
<protein>
    <recommendedName>
        <fullName evidence="3">DUF1292 domain-containing protein</fullName>
    </recommendedName>
</protein>
<organism evidence="1 2">
    <name type="scientific">Terrihabitans rhizophilus</name>
    <dbReference type="NCBI Taxonomy" id="3092662"/>
    <lineage>
        <taxon>Bacteria</taxon>
        <taxon>Pseudomonadati</taxon>
        <taxon>Pseudomonadota</taxon>
        <taxon>Alphaproteobacteria</taxon>
        <taxon>Hyphomicrobiales</taxon>
        <taxon>Terrihabitans</taxon>
    </lineage>
</organism>
<keyword evidence="2" id="KW-1185">Reference proteome</keyword>
<dbReference type="Proteomes" id="UP001274321">
    <property type="component" value="Unassembled WGS sequence"/>
</dbReference>
<gene>
    <name evidence="1" type="ORF">SCD90_07665</name>
</gene>
<comment type="caution">
    <text evidence="1">The sequence shown here is derived from an EMBL/GenBank/DDBJ whole genome shotgun (WGS) entry which is preliminary data.</text>
</comment>
<evidence type="ECO:0000313" key="1">
    <source>
        <dbReference type="EMBL" id="MDX6805938.1"/>
    </source>
</evidence>
<name>A0ABU4RP27_9HYPH</name>
<dbReference type="EMBL" id="JAXAFJ010000003">
    <property type="protein sequence ID" value="MDX6805938.1"/>
    <property type="molecule type" value="Genomic_DNA"/>
</dbReference>